<organism evidence="2 3">
    <name type="scientific">Verticillium longisporum</name>
    <name type="common">Verticillium dahliae var. longisporum</name>
    <dbReference type="NCBI Taxonomy" id="100787"/>
    <lineage>
        <taxon>Eukaryota</taxon>
        <taxon>Fungi</taxon>
        <taxon>Dikarya</taxon>
        <taxon>Ascomycota</taxon>
        <taxon>Pezizomycotina</taxon>
        <taxon>Sordariomycetes</taxon>
        <taxon>Hypocreomycetidae</taxon>
        <taxon>Glomerellales</taxon>
        <taxon>Plectosphaerellaceae</taxon>
        <taxon>Verticillium</taxon>
    </lineage>
</organism>
<feature type="non-terminal residue" evidence="2">
    <location>
        <position position="1"/>
    </location>
</feature>
<gene>
    <name evidence="2" type="ORF">BN1723_019883</name>
</gene>
<feature type="non-terminal residue" evidence="2">
    <location>
        <position position="39"/>
    </location>
</feature>
<accession>A0A0G4NHY2</accession>
<feature type="region of interest" description="Disordered" evidence="1">
    <location>
        <begin position="1"/>
        <end position="39"/>
    </location>
</feature>
<dbReference type="AlphaFoldDB" id="A0A0G4NHY2"/>
<evidence type="ECO:0000313" key="3">
    <source>
        <dbReference type="Proteomes" id="UP000045706"/>
    </source>
</evidence>
<evidence type="ECO:0000313" key="2">
    <source>
        <dbReference type="EMBL" id="CRK46045.1"/>
    </source>
</evidence>
<reference evidence="3" key="1">
    <citation type="submission" date="2015-05" db="EMBL/GenBank/DDBJ databases">
        <authorList>
            <person name="Fogelqvist Johan"/>
        </authorList>
    </citation>
    <scope>NUCLEOTIDE SEQUENCE [LARGE SCALE GENOMIC DNA]</scope>
</reference>
<dbReference type="Proteomes" id="UP000045706">
    <property type="component" value="Unassembled WGS sequence"/>
</dbReference>
<evidence type="ECO:0000256" key="1">
    <source>
        <dbReference type="SAM" id="MobiDB-lite"/>
    </source>
</evidence>
<name>A0A0G4NHY2_VERLO</name>
<sequence>PPVHNEVPQGRPRRHHHPRSLCRQEGCDHPARRQRQQGP</sequence>
<dbReference type="EMBL" id="CVQI01035237">
    <property type="protein sequence ID" value="CRK46045.1"/>
    <property type="molecule type" value="Genomic_DNA"/>
</dbReference>
<protein>
    <submittedName>
        <fullName evidence="2">Uncharacterized protein</fullName>
    </submittedName>
</protein>
<proteinExistence type="predicted"/>
<feature type="compositionally biased region" description="Basic residues" evidence="1">
    <location>
        <begin position="11"/>
        <end position="20"/>
    </location>
</feature>